<sequence length="304" mass="34491">MLNGIIPLFKERGMTSFDCVRKLRGILKMKKIGHSGTLDPNVDGVLPICLGNGTKVVDYLMNSGKIYRGSITLGFSTTTEDLDGEIVEQQALLKPLNDDQINMALNEFVQPELIQIPPIYSAVKVKGKRLYEYAREGLEVERPERKVRIDYFKQTKPSIYDADKQQQTIYFEVGCGKGTYVRTLAVDFGKKFGIPAVMSDLTRIKSGNFDIDKTVTLKEIESASENNDFSNIVYSIDHALINFKHIDLTSKQWKIVKNGGFLSSSVINQNDDYLVLTYENDIKALYYFDSTKNIYKPEKMFNVN</sequence>
<evidence type="ECO:0000256" key="2">
    <source>
        <dbReference type="ARBA" id="ARBA00005642"/>
    </source>
</evidence>
<dbReference type="PANTHER" id="PTHR13767:SF2">
    <property type="entry name" value="PSEUDOURIDYLATE SYNTHASE TRUB1"/>
    <property type="match status" value="1"/>
</dbReference>
<organism evidence="8 9">
    <name type="scientific">Apilactobacillus xinyiensis</name>
    <dbReference type="NCBI Taxonomy" id="2841032"/>
    <lineage>
        <taxon>Bacteria</taxon>
        <taxon>Bacillati</taxon>
        <taxon>Bacillota</taxon>
        <taxon>Bacilli</taxon>
        <taxon>Lactobacillales</taxon>
        <taxon>Lactobacillaceae</taxon>
        <taxon>Apilactobacillus</taxon>
    </lineage>
</organism>
<evidence type="ECO:0000313" key="8">
    <source>
        <dbReference type="EMBL" id="MCK8624033.1"/>
    </source>
</evidence>
<evidence type="ECO:0000259" key="7">
    <source>
        <dbReference type="Pfam" id="PF16198"/>
    </source>
</evidence>
<dbReference type="Pfam" id="PF16198">
    <property type="entry name" value="TruB_C_2"/>
    <property type="match status" value="1"/>
</dbReference>
<evidence type="ECO:0000256" key="3">
    <source>
        <dbReference type="ARBA" id="ARBA00022694"/>
    </source>
</evidence>
<dbReference type="EC" id="5.4.99.25" evidence="5"/>
<feature type="domain" description="Pseudouridine synthase II N-terminal" evidence="6">
    <location>
        <begin position="24"/>
        <end position="181"/>
    </location>
</feature>
<feature type="domain" description="tRNA pseudouridylate synthase B C-terminal" evidence="7">
    <location>
        <begin position="182"/>
        <end position="225"/>
    </location>
</feature>
<dbReference type="InterPro" id="IPR020103">
    <property type="entry name" value="PsdUridine_synth_cat_dom_sf"/>
</dbReference>
<dbReference type="Gene3D" id="3.30.2350.10">
    <property type="entry name" value="Pseudouridine synthase"/>
    <property type="match status" value="1"/>
</dbReference>
<dbReference type="Pfam" id="PF01509">
    <property type="entry name" value="TruB_N"/>
    <property type="match status" value="1"/>
</dbReference>
<comment type="function">
    <text evidence="5">Responsible for synthesis of pseudouridine from uracil-55 in the psi GC loop of transfer RNAs.</text>
</comment>
<evidence type="ECO:0000259" key="6">
    <source>
        <dbReference type="Pfam" id="PF01509"/>
    </source>
</evidence>
<dbReference type="InterPro" id="IPR002501">
    <property type="entry name" value="PsdUridine_synth_N"/>
</dbReference>
<dbReference type="InterPro" id="IPR014780">
    <property type="entry name" value="tRNA_psdUridine_synth_TruB"/>
</dbReference>
<dbReference type="CDD" id="cd02573">
    <property type="entry name" value="PseudoU_synth_EcTruB"/>
    <property type="match status" value="1"/>
</dbReference>
<evidence type="ECO:0000256" key="4">
    <source>
        <dbReference type="ARBA" id="ARBA00023235"/>
    </source>
</evidence>
<dbReference type="NCBIfam" id="TIGR00431">
    <property type="entry name" value="TruB"/>
    <property type="match status" value="1"/>
</dbReference>
<keyword evidence="9" id="KW-1185">Reference proteome</keyword>
<comment type="similarity">
    <text evidence="2 5">Belongs to the pseudouridine synthase TruB family. Type 1 subfamily.</text>
</comment>
<dbReference type="PANTHER" id="PTHR13767">
    <property type="entry name" value="TRNA-PSEUDOURIDINE SYNTHASE"/>
    <property type="match status" value="1"/>
</dbReference>
<dbReference type="HAMAP" id="MF_01080">
    <property type="entry name" value="TruB_bact"/>
    <property type="match status" value="1"/>
</dbReference>
<dbReference type="SUPFAM" id="SSF55120">
    <property type="entry name" value="Pseudouridine synthase"/>
    <property type="match status" value="1"/>
</dbReference>
<comment type="catalytic activity">
    <reaction evidence="1 5">
        <text>uridine(55) in tRNA = pseudouridine(55) in tRNA</text>
        <dbReference type="Rhea" id="RHEA:42532"/>
        <dbReference type="Rhea" id="RHEA-COMP:10101"/>
        <dbReference type="Rhea" id="RHEA-COMP:10102"/>
        <dbReference type="ChEBI" id="CHEBI:65314"/>
        <dbReference type="ChEBI" id="CHEBI:65315"/>
        <dbReference type="EC" id="5.4.99.25"/>
    </reaction>
</comment>
<reference evidence="8 9" key="1">
    <citation type="submission" date="2021-11" db="EMBL/GenBank/DDBJ databases">
        <title>Comparative genomics of bee honey and flower isolates.</title>
        <authorList>
            <person name="Bechtner J.D."/>
            <person name="Gallus M.K."/>
            <person name="Ehrmann M."/>
        </authorList>
    </citation>
    <scope>NUCLEOTIDE SEQUENCE [LARGE SCALE GENOMIC DNA]</scope>
    <source>
        <strain evidence="8 9">M161</strain>
    </source>
</reference>
<dbReference type="EMBL" id="JAJIAO010000001">
    <property type="protein sequence ID" value="MCK8624033.1"/>
    <property type="molecule type" value="Genomic_DNA"/>
</dbReference>
<accession>A0ABT0HZM8</accession>
<name>A0ABT0HZM8_9LACO</name>
<gene>
    <name evidence="5 8" type="primary">truB</name>
    <name evidence="8" type="ORF">LNP07_00655</name>
</gene>
<evidence type="ECO:0000256" key="5">
    <source>
        <dbReference type="HAMAP-Rule" id="MF_01080"/>
    </source>
</evidence>
<dbReference type="InterPro" id="IPR032819">
    <property type="entry name" value="TruB_C"/>
</dbReference>
<dbReference type="Proteomes" id="UP001522905">
    <property type="component" value="Unassembled WGS sequence"/>
</dbReference>
<dbReference type="GO" id="GO:0160148">
    <property type="term" value="F:tRNA pseudouridine(55) synthase activity"/>
    <property type="evidence" value="ECO:0007669"/>
    <property type="project" value="UniProtKB-EC"/>
</dbReference>
<evidence type="ECO:0000256" key="1">
    <source>
        <dbReference type="ARBA" id="ARBA00000385"/>
    </source>
</evidence>
<dbReference type="RefSeq" id="WP_248601378.1">
    <property type="nucleotide sequence ID" value="NZ_JAJIAO010000001.1"/>
</dbReference>
<protein>
    <recommendedName>
        <fullName evidence="5">tRNA pseudouridine synthase B</fullName>
        <ecNumber evidence="5">5.4.99.25</ecNumber>
    </recommendedName>
    <alternativeName>
        <fullName evidence="5">tRNA pseudouridine(55) synthase</fullName>
        <shortName evidence="5">Psi55 synthase</shortName>
    </alternativeName>
    <alternativeName>
        <fullName evidence="5">tRNA pseudouridylate synthase</fullName>
    </alternativeName>
    <alternativeName>
        <fullName evidence="5">tRNA-uridine isomerase</fullName>
    </alternativeName>
</protein>
<keyword evidence="4 5" id="KW-0413">Isomerase</keyword>
<feature type="active site" description="Nucleophile" evidence="5">
    <location>
        <position position="39"/>
    </location>
</feature>
<keyword evidence="3 5" id="KW-0819">tRNA processing</keyword>
<comment type="caution">
    <text evidence="8">The sequence shown here is derived from an EMBL/GenBank/DDBJ whole genome shotgun (WGS) entry which is preliminary data.</text>
</comment>
<proteinExistence type="inferred from homology"/>
<evidence type="ECO:0000313" key="9">
    <source>
        <dbReference type="Proteomes" id="UP001522905"/>
    </source>
</evidence>